<dbReference type="Proteomes" id="UP001227831">
    <property type="component" value="Unassembled WGS sequence"/>
</dbReference>
<dbReference type="InterPro" id="IPR004185">
    <property type="entry name" value="Glyco_hydro_13_lg-like_dom"/>
</dbReference>
<evidence type="ECO:0000256" key="2">
    <source>
        <dbReference type="ARBA" id="ARBA00023295"/>
    </source>
</evidence>
<dbReference type="InterPro" id="IPR014756">
    <property type="entry name" value="Ig_E-set"/>
</dbReference>
<dbReference type="Pfam" id="PF02903">
    <property type="entry name" value="Alpha-amylase_N"/>
    <property type="match status" value="1"/>
</dbReference>
<dbReference type="InterPro" id="IPR045857">
    <property type="entry name" value="O16G_dom_2"/>
</dbReference>
<dbReference type="Gene3D" id="2.60.40.10">
    <property type="entry name" value="Immunoglobulins"/>
    <property type="match status" value="1"/>
</dbReference>
<proteinExistence type="predicted"/>
<evidence type="ECO:0000313" key="4">
    <source>
        <dbReference type="EMBL" id="MDQ7938080.1"/>
    </source>
</evidence>
<dbReference type="PANTHER" id="PTHR10357:SF210">
    <property type="entry name" value="MALTODEXTRIN GLUCOSIDASE"/>
    <property type="match status" value="1"/>
</dbReference>
<keyword evidence="1 4" id="KW-0378">Hydrolase</keyword>
<dbReference type="SMART" id="SM00642">
    <property type="entry name" value="Aamy"/>
    <property type="match status" value="1"/>
</dbReference>
<keyword evidence="5" id="KW-1185">Reference proteome</keyword>
<gene>
    <name evidence="4" type="ORF">RA086_10710</name>
</gene>
<evidence type="ECO:0000259" key="3">
    <source>
        <dbReference type="SMART" id="SM00642"/>
    </source>
</evidence>
<comment type="caution">
    <text evidence="4">The sequence shown here is derived from an EMBL/GenBank/DDBJ whole genome shotgun (WGS) entry which is preliminary data.</text>
</comment>
<evidence type="ECO:0000313" key="5">
    <source>
        <dbReference type="Proteomes" id="UP001227831"/>
    </source>
</evidence>
<dbReference type="Gene3D" id="3.90.400.10">
    <property type="entry name" value="Oligo-1,6-glucosidase, Domain 2"/>
    <property type="match status" value="1"/>
</dbReference>
<dbReference type="SUPFAM" id="SSF51445">
    <property type="entry name" value="(Trans)glycosidases"/>
    <property type="match status" value="1"/>
</dbReference>
<name>A0ABU1AAZ2_9LACO</name>
<sequence length="573" mass="64610">MQLAGILHRPESEDTAILADHQVLMRIRTALTDIVQVELAYADMYLWQEGAPMQHVAMQKGLATQANQYWTIPINLPTNRAIYAFKLTDRDGQTIGYGDEGFFTDTAANWTVAGRYFHLPYLHVSDAELPPTWVKHTVWYQIFPERFANGDPTNDPKKCAAWGQLPVKRDSFYGGDLRGIIDHLDDIADLGVNGLYLCPIFTSPSNHKYDTIDHFEIDPHFGTKQDFQELVDQAHARGMKVMLDAVFNHFGDQSPQWQDVVKNGQQSRFADWFHIHGWPVGRDPQTGALNYETFATGAAMPKVNTQNPAVQQYLIDVTKYWIEQYNIDAWRFDVADEVDHGFWRKLCGALRQVKPDVYLLGEAWHSSQALVANGQFDAVMNYPLTQPILALFNHGLSLADYVGKTNLQLMQYRQPNQQVMFNALDTHDTARLLTVLNGNVAQAKAALTLLMLLPGTPCLYYGTEVGLAGGPDPDNRRCMPWQPENQDLTMRDFVKKLVTWRQSQADFLAESQLSWQIDGDVLRLTRQSAQQTVTATFNLGRQATAVTTNKIVLATGLTAENDLTLNGFVVSVK</sequence>
<dbReference type="CDD" id="cd02857">
    <property type="entry name" value="E_set_CDase_PDE_N"/>
    <property type="match status" value="1"/>
</dbReference>
<dbReference type="Pfam" id="PF00128">
    <property type="entry name" value="Alpha-amylase"/>
    <property type="match status" value="1"/>
</dbReference>
<evidence type="ECO:0000256" key="1">
    <source>
        <dbReference type="ARBA" id="ARBA00022801"/>
    </source>
</evidence>
<protein>
    <submittedName>
        <fullName evidence="4">Glycoside hydrolase family 13 protein</fullName>
    </submittedName>
</protein>
<dbReference type="PANTHER" id="PTHR10357">
    <property type="entry name" value="ALPHA-AMYLASE FAMILY MEMBER"/>
    <property type="match status" value="1"/>
</dbReference>
<dbReference type="CDD" id="cd11338">
    <property type="entry name" value="AmyAc_CMD"/>
    <property type="match status" value="1"/>
</dbReference>
<dbReference type="InterPro" id="IPR006047">
    <property type="entry name" value="GH13_cat_dom"/>
</dbReference>
<accession>A0ABU1AAZ2</accession>
<dbReference type="RefSeq" id="WP_308703782.1">
    <property type="nucleotide sequence ID" value="NZ_AP027463.1"/>
</dbReference>
<dbReference type="SUPFAM" id="SSF81296">
    <property type="entry name" value="E set domains"/>
    <property type="match status" value="1"/>
</dbReference>
<dbReference type="GO" id="GO:0016787">
    <property type="term" value="F:hydrolase activity"/>
    <property type="evidence" value="ECO:0007669"/>
    <property type="project" value="UniProtKB-KW"/>
</dbReference>
<dbReference type="EMBL" id="JAVCWF010000001">
    <property type="protein sequence ID" value="MDQ7938080.1"/>
    <property type="molecule type" value="Genomic_DNA"/>
</dbReference>
<feature type="domain" description="Glycosyl hydrolase family 13 catalytic" evidence="3">
    <location>
        <begin position="141"/>
        <end position="501"/>
    </location>
</feature>
<dbReference type="InterPro" id="IPR013783">
    <property type="entry name" value="Ig-like_fold"/>
</dbReference>
<reference evidence="4 5" key="1">
    <citation type="journal article" date="2023" name="Int. J. Syst. Evol. Microbiol.">
        <title>Lactiplantibacillus brownii sp. nov., a novel psychrotolerant species isolated from sauerkraut.</title>
        <authorList>
            <person name="Heng Y.C."/>
            <person name="Silvaraju S."/>
            <person name="Lee J.K.Y."/>
            <person name="Kittelmann S."/>
        </authorList>
    </citation>
    <scope>NUCLEOTIDE SEQUENCE [LARGE SCALE GENOMIC DNA]</scope>
    <source>
        <strain evidence="4 5">WILCCON 0030</strain>
    </source>
</reference>
<keyword evidence="2" id="KW-0326">Glycosidase</keyword>
<dbReference type="InterPro" id="IPR017853">
    <property type="entry name" value="GH"/>
</dbReference>
<organism evidence="4 5">
    <name type="scientific">Lactiplantibacillus brownii</name>
    <dbReference type="NCBI Taxonomy" id="3069269"/>
    <lineage>
        <taxon>Bacteria</taxon>
        <taxon>Bacillati</taxon>
        <taxon>Bacillota</taxon>
        <taxon>Bacilli</taxon>
        <taxon>Lactobacillales</taxon>
        <taxon>Lactobacillaceae</taxon>
        <taxon>Lactiplantibacillus</taxon>
    </lineage>
</organism>
<dbReference type="Gene3D" id="3.20.20.80">
    <property type="entry name" value="Glycosidases"/>
    <property type="match status" value="1"/>
</dbReference>